<proteinExistence type="predicted"/>
<evidence type="ECO:0000313" key="1">
    <source>
        <dbReference type="EMBL" id="KAL2045490.1"/>
    </source>
</evidence>
<evidence type="ECO:0000313" key="2">
    <source>
        <dbReference type="Proteomes" id="UP001590950"/>
    </source>
</evidence>
<comment type="caution">
    <text evidence="1">The sequence shown here is derived from an EMBL/GenBank/DDBJ whole genome shotgun (WGS) entry which is preliminary data.</text>
</comment>
<accession>A0ABR4AJ57</accession>
<name>A0ABR4AJ57_9LECA</name>
<dbReference type="Proteomes" id="UP001590950">
    <property type="component" value="Unassembled WGS sequence"/>
</dbReference>
<gene>
    <name evidence="1" type="ORF">N7G274_001918</name>
</gene>
<dbReference type="EMBL" id="JBEFKJ010000006">
    <property type="protein sequence ID" value="KAL2045490.1"/>
    <property type="molecule type" value="Genomic_DNA"/>
</dbReference>
<sequence>MNPPDRPMSRFLRLPRLNNLYSRLPKAATTCGCCRRCASTVHAVNQEGRNRAVWHRGQLKFSNCVLRTSTLTHSLLNTNIGVLAQRIAIPWTFRSVDISTPSSNPCLHAGIPASFGSGLNRRTTPNSSETASSQSVDLLFALNLDVIITSF</sequence>
<organism evidence="1 2">
    <name type="scientific">Stereocaulon virgatum</name>
    <dbReference type="NCBI Taxonomy" id="373712"/>
    <lineage>
        <taxon>Eukaryota</taxon>
        <taxon>Fungi</taxon>
        <taxon>Dikarya</taxon>
        <taxon>Ascomycota</taxon>
        <taxon>Pezizomycotina</taxon>
        <taxon>Lecanoromycetes</taxon>
        <taxon>OSLEUM clade</taxon>
        <taxon>Lecanoromycetidae</taxon>
        <taxon>Lecanorales</taxon>
        <taxon>Lecanorineae</taxon>
        <taxon>Stereocaulaceae</taxon>
        <taxon>Stereocaulon</taxon>
    </lineage>
</organism>
<reference evidence="1 2" key="1">
    <citation type="submission" date="2024-09" db="EMBL/GenBank/DDBJ databases">
        <title>Rethinking Asexuality: The Enigmatic Case of Functional Sexual Genes in Lepraria (Stereocaulaceae).</title>
        <authorList>
            <person name="Doellman M."/>
            <person name="Sun Y."/>
            <person name="Barcenas-Pena A."/>
            <person name="Lumbsch H.T."/>
            <person name="Grewe F."/>
        </authorList>
    </citation>
    <scope>NUCLEOTIDE SEQUENCE [LARGE SCALE GENOMIC DNA]</scope>
    <source>
        <strain evidence="1 2">Mercado 3170</strain>
    </source>
</reference>
<protein>
    <submittedName>
        <fullName evidence="1">Uncharacterized protein</fullName>
    </submittedName>
</protein>
<keyword evidence="2" id="KW-1185">Reference proteome</keyword>